<dbReference type="EMBL" id="CP001087">
    <property type="protein sequence ID" value="ACN15723.1"/>
    <property type="molecule type" value="Genomic_DNA"/>
</dbReference>
<protein>
    <recommendedName>
        <fullName evidence="3">BACON domain-containing protein</fullName>
    </recommendedName>
</protein>
<dbReference type="HOGENOM" id="CLU_2301231_0_0_7"/>
<evidence type="ECO:0008006" key="3">
    <source>
        <dbReference type="Google" id="ProtNLM"/>
    </source>
</evidence>
<sequence length="100" mass="11564">MVDRPPILNVFPTELYFAEESNDTWVLPQKLTITNSSERAFYRVASSDVTWLLIVPDSGAIPVDVDVHMDLSAFSWNPYYGDHYCDIRCIYRPCYNINNP</sequence>
<accession>C0QHY7</accession>
<proteinExistence type="predicted"/>
<dbReference type="KEGG" id="dat:HRM2_26290"/>
<organism evidence="1 2">
    <name type="scientific">Desulforapulum autotrophicum (strain ATCC 43914 / DSM 3382 / VKM B-1955 / HRM2)</name>
    <name type="common">Desulfobacterium autotrophicum</name>
    <dbReference type="NCBI Taxonomy" id="177437"/>
    <lineage>
        <taxon>Bacteria</taxon>
        <taxon>Pseudomonadati</taxon>
        <taxon>Thermodesulfobacteriota</taxon>
        <taxon>Desulfobacteria</taxon>
        <taxon>Desulfobacterales</taxon>
        <taxon>Desulfobacteraceae</taxon>
        <taxon>Desulforapulum</taxon>
    </lineage>
</organism>
<dbReference type="AlphaFoldDB" id="C0QHY7"/>
<keyword evidence="2" id="KW-1185">Reference proteome</keyword>
<name>C0QHY7_DESAH</name>
<evidence type="ECO:0000313" key="1">
    <source>
        <dbReference type="EMBL" id="ACN15723.1"/>
    </source>
</evidence>
<dbReference type="Proteomes" id="UP000000442">
    <property type="component" value="Chromosome"/>
</dbReference>
<evidence type="ECO:0000313" key="2">
    <source>
        <dbReference type="Proteomes" id="UP000000442"/>
    </source>
</evidence>
<gene>
    <name evidence="1" type="ordered locus">HRM2_26290</name>
</gene>
<reference evidence="1 2" key="1">
    <citation type="journal article" date="2009" name="Environ. Microbiol.">
        <title>Genome sequence of Desulfobacterium autotrophicum HRM2, a marine sulfate reducer oxidizing organic carbon completely to carbon dioxide.</title>
        <authorList>
            <person name="Strittmatter A.W."/>
            <person name="Liesegang H."/>
            <person name="Rabus R."/>
            <person name="Decker I."/>
            <person name="Amann J."/>
            <person name="Andres S."/>
            <person name="Henne A."/>
            <person name="Fricke W.F."/>
            <person name="Martinez-Arias R."/>
            <person name="Bartels D."/>
            <person name="Goesmann A."/>
            <person name="Krause L."/>
            <person name="Puehler A."/>
            <person name="Klenk H.P."/>
            <person name="Richter M."/>
            <person name="Schuler M."/>
            <person name="Gloeckner F.O."/>
            <person name="Meyerdierks A."/>
            <person name="Gottschalk G."/>
            <person name="Amann R."/>
        </authorList>
    </citation>
    <scope>NUCLEOTIDE SEQUENCE [LARGE SCALE GENOMIC DNA]</scope>
    <source>
        <strain evidence="2">ATCC 43914 / DSM 3382 / HRM2</strain>
    </source>
</reference>
<dbReference type="STRING" id="177437.HRM2_26290"/>